<proteinExistence type="predicted"/>
<dbReference type="Gene3D" id="3.50.50.60">
    <property type="entry name" value="FAD/NAD(P)-binding domain"/>
    <property type="match status" value="1"/>
</dbReference>
<dbReference type="Pfam" id="PF01266">
    <property type="entry name" value="DAO"/>
    <property type="match status" value="1"/>
</dbReference>
<evidence type="ECO:0000313" key="4">
    <source>
        <dbReference type="Proteomes" id="UP001357452"/>
    </source>
</evidence>
<feature type="domain" description="FAD dependent oxidoreductase" evidence="2">
    <location>
        <begin position="17"/>
        <end position="369"/>
    </location>
</feature>
<gene>
    <name evidence="3" type="ORF">V2H41_03355</name>
</gene>
<organism evidence="3 4">
    <name type="scientific">Niabella digestorum</name>
    <dbReference type="NCBI Taxonomy" id="3117701"/>
    <lineage>
        <taxon>Bacteria</taxon>
        <taxon>Pseudomonadati</taxon>
        <taxon>Bacteroidota</taxon>
        <taxon>Chitinophagia</taxon>
        <taxon>Chitinophagales</taxon>
        <taxon>Chitinophagaceae</taxon>
        <taxon>Niabella</taxon>
    </lineage>
</organism>
<protein>
    <submittedName>
        <fullName evidence="3">FAD-dependent oxidoreductase</fullName>
        <ecNumber evidence="3">1.-.-.-</ecNumber>
    </submittedName>
</protein>
<comment type="caution">
    <text evidence="3">The sequence shown here is derived from an EMBL/GenBank/DDBJ whole genome shotgun (WGS) entry which is preliminary data.</text>
</comment>
<dbReference type="GO" id="GO:0016491">
    <property type="term" value="F:oxidoreductase activity"/>
    <property type="evidence" value="ECO:0007669"/>
    <property type="project" value="UniProtKB-KW"/>
</dbReference>
<dbReference type="InterPro" id="IPR006076">
    <property type="entry name" value="FAD-dep_OxRdtase"/>
</dbReference>
<dbReference type="SUPFAM" id="SSF51905">
    <property type="entry name" value="FAD/NAD(P)-binding domain"/>
    <property type="match status" value="1"/>
</dbReference>
<feature type="transmembrane region" description="Helical" evidence="1">
    <location>
        <begin position="12"/>
        <end position="32"/>
    </location>
</feature>
<accession>A0ABU7RE76</accession>
<keyword evidence="1" id="KW-0472">Membrane</keyword>
<reference evidence="3 4" key="1">
    <citation type="submission" date="2024-01" db="EMBL/GenBank/DDBJ databases">
        <title>Niabella digestum sp. nov., isolated from waste digestion system.</title>
        <authorList>
            <person name="Zhang L."/>
        </authorList>
    </citation>
    <scope>NUCLEOTIDE SEQUENCE [LARGE SCALE GENOMIC DNA]</scope>
    <source>
        <strain evidence="3 4">A18</strain>
    </source>
</reference>
<dbReference type="PANTHER" id="PTHR13847">
    <property type="entry name" value="SARCOSINE DEHYDROGENASE-RELATED"/>
    <property type="match status" value="1"/>
</dbReference>
<keyword evidence="1" id="KW-1133">Transmembrane helix</keyword>
<sequence>MQQISIWEAETFYAPQDIIIIGAGFTGLWTAFHIKQKYPSKKIAIIERGSTPDGASMRNAGFACFGSLTEILSDIATMGVSKTMQLLNWRYEGLQQIRQYFNDTAIDYYNYGGYELLYTDTPLEQLGEINKLLYGITSATETFVLKDDLIEQFGFAHTNHIIENRFEGALHPGKLMTALLEKVISLKVQILFGTELKSLVEKSDHITLHTADKRILTAQQIIICTNAFSKVLLPDAPIVPARGQVLITEPIPDLPFKGVFHFDEGYYYFRNLDNRILLGGARNTSFETEYTLDAITTFPIQQALERFLNNVILPNSNPTITHRWAGIMGMGPEKFPIVEKINDRKFCAIRLGGMGVALAPVVGKLIAEMI</sequence>
<dbReference type="Gene3D" id="3.30.9.10">
    <property type="entry name" value="D-Amino Acid Oxidase, subunit A, domain 2"/>
    <property type="match status" value="1"/>
</dbReference>
<dbReference type="InterPro" id="IPR036188">
    <property type="entry name" value="FAD/NAD-bd_sf"/>
</dbReference>
<evidence type="ECO:0000256" key="1">
    <source>
        <dbReference type="SAM" id="Phobius"/>
    </source>
</evidence>
<dbReference type="Proteomes" id="UP001357452">
    <property type="component" value="Unassembled WGS sequence"/>
</dbReference>
<evidence type="ECO:0000259" key="2">
    <source>
        <dbReference type="Pfam" id="PF01266"/>
    </source>
</evidence>
<dbReference type="EC" id="1.-.-.-" evidence="3"/>
<evidence type="ECO:0000313" key="3">
    <source>
        <dbReference type="EMBL" id="MEE6186300.1"/>
    </source>
</evidence>
<keyword evidence="1" id="KW-0812">Transmembrane</keyword>
<keyword evidence="4" id="KW-1185">Reference proteome</keyword>
<dbReference type="PANTHER" id="PTHR13847:SF281">
    <property type="entry name" value="FAD DEPENDENT OXIDOREDUCTASE DOMAIN-CONTAINING PROTEIN"/>
    <property type="match status" value="1"/>
</dbReference>
<dbReference type="RefSeq" id="WP_330973710.1">
    <property type="nucleotide sequence ID" value="NZ_JAZGLY010000002.1"/>
</dbReference>
<dbReference type="EMBL" id="JAZGLY010000002">
    <property type="protein sequence ID" value="MEE6186300.1"/>
    <property type="molecule type" value="Genomic_DNA"/>
</dbReference>
<name>A0ABU7RE76_9BACT</name>
<keyword evidence="3" id="KW-0560">Oxidoreductase</keyword>